<accession>A0A4S4DP08</accession>
<dbReference type="STRING" id="542762.A0A4S4DP08"/>
<dbReference type="AlphaFoldDB" id="A0A4S4DP08"/>
<organism evidence="2 3">
    <name type="scientific">Camellia sinensis var. sinensis</name>
    <name type="common">China tea</name>
    <dbReference type="NCBI Taxonomy" id="542762"/>
    <lineage>
        <taxon>Eukaryota</taxon>
        <taxon>Viridiplantae</taxon>
        <taxon>Streptophyta</taxon>
        <taxon>Embryophyta</taxon>
        <taxon>Tracheophyta</taxon>
        <taxon>Spermatophyta</taxon>
        <taxon>Magnoliopsida</taxon>
        <taxon>eudicotyledons</taxon>
        <taxon>Gunneridae</taxon>
        <taxon>Pentapetalae</taxon>
        <taxon>asterids</taxon>
        <taxon>Ericales</taxon>
        <taxon>Theaceae</taxon>
        <taxon>Camellia</taxon>
    </lineage>
</organism>
<feature type="region of interest" description="Disordered" evidence="1">
    <location>
        <begin position="74"/>
        <end position="147"/>
    </location>
</feature>
<keyword evidence="3" id="KW-1185">Reference proteome</keyword>
<proteinExistence type="predicted"/>
<name>A0A4S4DP08_CAMSN</name>
<dbReference type="EMBL" id="SDRB02010710">
    <property type="protein sequence ID" value="THG04780.1"/>
    <property type="molecule type" value="Genomic_DNA"/>
</dbReference>
<sequence length="147" mass="16288">MGGGAWPFLVGEAICLVNSVNGRDLSLTSYAEHTRYTDVFNESIALADRPGIIVHAPERTTRELVMLFHPAGEAEEAGHRLPPSRCPCPSGVRPGPLQGRQVPFPGETTNPDVNRAKEPERREHARAQHLAKKLNDSRQRISRLSHR</sequence>
<protein>
    <submittedName>
        <fullName evidence="2">Uncharacterized protein</fullName>
    </submittedName>
</protein>
<evidence type="ECO:0000313" key="2">
    <source>
        <dbReference type="EMBL" id="THG04780.1"/>
    </source>
</evidence>
<gene>
    <name evidence="2" type="ORF">TEA_029608</name>
</gene>
<reference evidence="2 3" key="1">
    <citation type="journal article" date="2018" name="Proc. Natl. Acad. Sci. U.S.A.">
        <title>Draft genome sequence of Camellia sinensis var. sinensis provides insights into the evolution of the tea genome and tea quality.</title>
        <authorList>
            <person name="Wei C."/>
            <person name="Yang H."/>
            <person name="Wang S."/>
            <person name="Zhao J."/>
            <person name="Liu C."/>
            <person name="Gao L."/>
            <person name="Xia E."/>
            <person name="Lu Y."/>
            <person name="Tai Y."/>
            <person name="She G."/>
            <person name="Sun J."/>
            <person name="Cao H."/>
            <person name="Tong W."/>
            <person name="Gao Q."/>
            <person name="Li Y."/>
            <person name="Deng W."/>
            <person name="Jiang X."/>
            <person name="Wang W."/>
            <person name="Chen Q."/>
            <person name="Zhang S."/>
            <person name="Li H."/>
            <person name="Wu J."/>
            <person name="Wang P."/>
            <person name="Li P."/>
            <person name="Shi C."/>
            <person name="Zheng F."/>
            <person name="Jian J."/>
            <person name="Huang B."/>
            <person name="Shan D."/>
            <person name="Shi M."/>
            <person name="Fang C."/>
            <person name="Yue Y."/>
            <person name="Li F."/>
            <person name="Li D."/>
            <person name="Wei S."/>
            <person name="Han B."/>
            <person name="Jiang C."/>
            <person name="Yin Y."/>
            <person name="Xia T."/>
            <person name="Zhang Z."/>
            <person name="Bennetzen J.L."/>
            <person name="Zhao S."/>
            <person name="Wan X."/>
        </authorList>
    </citation>
    <scope>NUCLEOTIDE SEQUENCE [LARGE SCALE GENOMIC DNA]</scope>
    <source>
        <strain evidence="3">cv. Shuchazao</strain>
        <tissue evidence="2">Leaf</tissue>
    </source>
</reference>
<evidence type="ECO:0000313" key="3">
    <source>
        <dbReference type="Proteomes" id="UP000306102"/>
    </source>
</evidence>
<feature type="compositionally biased region" description="Basic and acidic residues" evidence="1">
    <location>
        <begin position="114"/>
        <end position="126"/>
    </location>
</feature>
<evidence type="ECO:0000256" key="1">
    <source>
        <dbReference type="SAM" id="MobiDB-lite"/>
    </source>
</evidence>
<comment type="caution">
    <text evidence="2">The sequence shown here is derived from an EMBL/GenBank/DDBJ whole genome shotgun (WGS) entry which is preliminary data.</text>
</comment>
<dbReference type="Proteomes" id="UP000306102">
    <property type="component" value="Unassembled WGS sequence"/>
</dbReference>